<dbReference type="Proteomes" id="UP000178490">
    <property type="component" value="Unassembled WGS sequence"/>
</dbReference>
<comment type="subcellular location">
    <subcellularLocation>
        <location evidence="1">Cell envelope</location>
    </subcellularLocation>
</comment>
<evidence type="ECO:0000256" key="3">
    <source>
        <dbReference type="ARBA" id="ARBA00023008"/>
    </source>
</evidence>
<evidence type="ECO:0000256" key="2">
    <source>
        <dbReference type="ARBA" id="ARBA00022723"/>
    </source>
</evidence>
<protein>
    <recommendedName>
        <fullName evidence="5">Cytochrome oxidase subunit II copper A binding domain-containing protein</fullName>
    </recommendedName>
</protein>
<evidence type="ECO:0000313" key="6">
    <source>
        <dbReference type="EMBL" id="OGH88396.1"/>
    </source>
</evidence>
<feature type="signal peptide" evidence="4">
    <location>
        <begin position="1"/>
        <end position="21"/>
    </location>
</feature>
<accession>A0A1F6NWT1</accession>
<evidence type="ECO:0000256" key="1">
    <source>
        <dbReference type="ARBA" id="ARBA00004196"/>
    </source>
</evidence>
<dbReference type="GO" id="GO:0004129">
    <property type="term" value="F:cytochrome-c oxidase activity"/>
    <property type="evidence" value="ECO:0007669"/>
    <property type="project" value="InterPro"/>
</dbReference>
<keyword evidence="4" id="KW-0732">Signal</keyword>
<reference evidence="6 7" key="1">
    <citation type="journal article" date="2016" name="Nat. Commun.">
        <title>Thousands of microbial genomes shed light on interconnected biogeochemical processes in an aquifer system.</title>
        <authorList>
            <person name="Anantharaman K."/>
            <person name="Brown C.T."/>
            <person name="Hug L.A."/>
            <person name="Sharon I."/>
            <person name="Castelle C.J."/>
            <person name="Probst A.J."/>
            <person name="Thomas B.C."/>
            <person name="Singh A."/>
            <person name="Wilkins M.J."/>
            <person name="Karaoz U."/>
            <person name="Brodie E.L."/>
            <person name="Williams K.H."/>
            <person name="Hubbard S.S."/>
            <person name="Banfield J.F."/>
        </authorList>
    </citation>
    <scope>NUCLEOTIDE SEQUENCE [LARGE SCALE GENOMIC DNA]</scope>
</reference>
<proteinExistence type="predicted"/>
<dbReference type="PANTHER" id="PTHR42838:SF2">
    <property type="entry name" value="NITROUS-OXIDE REDUCTASE"/>
    <property type="match status" value="1"/>
</dbReference>
<evidence type="ECO:0000259" key="5">
    <source>
        <dbReference type="PROSITE" id="PS50857"/>
    </source>
</evidence>
<dbReference type="GO" id="GO:0030313">
    <property type="term" value="C:cell envelope"/>
    <property type="evidence" value="ECO:0007669"/>
    <property type="project" value="UniProtKB-SubCell"/>
</dbReference>
<dbReference type="InterPro" id="IPR028096">
    <property type="entry name" value="EfeO_Cupredoxin"/>
</dbReference>
<dbReference type="PANTHER" id="PTHR42838">
    <property type="entry name" value="CYTOCHROME C OXIDASE SUBUNIT II"/>
    <property type="match status" value="1"/>
</dbReference>
<dbReference type="Pfam" id="PF13473">
    <property type="entry name" value="Cupredoxin_1"/>
    <property type="match status" value="1"/>
</dbReference>
<dbReference type="GO" id="GO:0016020">
    <property type="term" value="C:membrane"/>
    <property type="evidence" value="ECO:0007669"/>
    <property type="project" value="InterPro"/>
</dbReference>
<keyword evidence="2" id="KW-0479">Metal-binding</keyword>
<dbReference type="GO" id="GO:0005507">
    <property type="term" value="F:copper ion binding"/>
    <property type="evidence" value="ECO:0007669"/>
    <property type="project" value="InterPro"/>
</dbReference>
<dbReference type="PROSITE" id="PS51257">
    <property type="entry name" value="PROKAR_LIPOPROTEIN"/>
    <property type="match status" value="1"/>
</dbReference>
<dbReference type="AlphaFoldDB" id="A0A1F6NWT1"/>
<dbReference type="InterPro" id="IPR008972">
    <property type="entry name" value="Cupredoxin"/>
</dbReference>
<dbReference type="InterPro" id="IPR001505">
    <property type="entry name" value="Copper_CuA"/>
</dbReference>
<dbReference type="InterPro" id="IPR002429">
    <property type="entry name" value="CcO_II-like_C"/>
</dbReference>
<dbReference type="Gene3D" id="2.60.40.420">
    <property type="entry name" value="Cupredoxins - blue copper proteins"/>
    <property type="match status" value="1"/>
</dbReference>
<evidence type="ECO:0000313" key="7">
    <source>
        <dbReference type="Proteomes" id="UP000178490"/>
    </source>
</evidence>
<dbReference type="InterPro" id="IPR051403">
    <property type="entry name" value="NosZ/Cyto_c_oxidase_sub2"/>
</dbReference>
<organism evidence="6 7">
    <name type="scientific">Candidatus Magasanikbacteria bacterium RIFOXYD2_FULL_36_9</name>
    <dbReference type="NCBI Taxonomy" id="1798707"/>
    <lineage>
        <taxon>Bacteria</taxon>
        <taxon>Candidatus Magasanikiibacteriota</taxon>
    </lineage>
</organism>
<evidence type="ECO:0000256" key="4">
    <source>
        <dbReference type="SAM" id="SignalP"/>
    </source>
</evidence>
<sequence>MNKKYSSLVSAVILTLVLAGAGCNSSTSVDESTSKPQNQVDVTIPEGEGKIKIEMDQTQTENNKKQAEPVVYESQLREFTITAKNWEFSTDTIIVNQGDRVKIKITSVDVTHSFILKDYNINVKLEPNKTKTIEFVADKFGVFPFRCGVPCGEGHREMTGNLVVK</sequence>
<feature type="chain" id="PRO_5009525857" description="Cytochrome oxidase subunit II copper A binding domain-containing protein" evidence="4">
    <location>
        <begin position="22"/>
        <end position="165"/>
    </location>
</feature>
<name>A0A1F6NWT1_9BACT</name>
<keyword evidence="3" id="KW-0186">Copper</keyword>
<dbReference type="EMBL" id="MFRC01000066">
    <property type="protein sequence ID" value="OGH88396.1"/>
    <property type="molecule type" value="Genomic_DNA"/>
</dbReference>
<feature type="domain" description="Cytochrome oxidase subunit II copper A binding" evidence="5">
    <location>
        <begin position="74"/>
        <end position="165"/>
    </location>
</feature>
<dbReference type="PROSITE" id="PS00078">
    <property type="entry name" value="COX2"/>
    <property type="match status" value="1"/>
</dbReference>
<comment type="caution">
    <text evidence="6">The sequence shown here is derived from an EMBL/GenBank/DDBJ whole genome shotgun (WGS) entry which is preliminary data.</text>
</comment>
<dbReference type="PROSITE" id="PS50857">
    <property type="entry name" value="COX2_CUA"/>
    <property type="match status" value="1"/>
</dbReference>
<gene>
    <name evidence="6" type="ORF">A2537_00860</name>
</gene>
<dbReference type="SUPFAM" id="SSF49503">
    <property type="entry name" value="Cupredoxins"/>
    <property type="match status" value="1"/>
</dbReference>